<accession>A0AAE3UA37</accession>
<dbReference type="Gene3D" id="3.30.565.10">
    <property type="entry name" value="Histidine kinase-like ATPase, C-terminal domain"/>
    <property type="match status" value="1"/>
</dbReference>
<dbReference type="GO" id="GO:0007234">
    <property type="term" value="P:osmosensory signaling via phosphorelay pathway"/>
    <property type="evidence" value="ECO:0007669"/>
    <property type="project" value="TreeGrafter"/>
</dbReference>
<dbReference type="InterPro" id="IPR003661">
    <property type="entry name" value="HisK_dim/P_dom"/>
</dbReference>
<dbReference type="AlphaFoldDB" id="A0AAE3UA37"/>
<dbReference type="Pfam" id="PF02518">
    <property type="entry name" value="HATPase_c"/>
    <property type="match status" value="1"/>
</dbReference>
<dbReference type="Gene3D" id="1.10.287.130">
    <property type="match status" value="1"/>
</dbReference>
<feature type="domain" description="Histidine kinase" evidence="10">
    <location>
        <begin position="217"/>
        <end position="431"/>
    </location>
</feature>
<evidence type="ECO:0000256" key="7">
    <source>
        <dbReference type="ARBA" id="ARBA00022840"/>
    </source>
</evidence>
<keyword evidence="9" id="KW-1133">Transmembrane helix</keyword>
<feature type="transmembrane region" description="Helical" evidence="9">
    <location>
        <begin position="159"/>
        <end position="180"/>
    </location>
</feature>
<dbReference type="RefSeq" id="WP_313981410.1">
    <property type="nucleotide sequence ID" value="NZ_JASJOS010000007.1"/>
</dbReference>
<proteinExistence type="predicted"/>
<dbReference type="SMART" id="SM00388">
    <property type="entry name" value="HisKA"/>
    <property type="match status" value="1"/>
</dbReference>
<dbReference type="SUPFAM" id="SSF47384">
    <property type="entry name" value="Homodimeric domain of signal transducing histidine kinase"/>
    <property type="match status" value="1"/>
</dbReference>
<dbReference type="Proteomes" id="UP001241110">
    <property type="component" value="Unassembled WGS sequence"/>
</dbReference>
<dbReference type="PROSITE" id="PS50109">
    <property type="entry name" value="HIS_KIN"/>
    <property type="match status" value="1"/>
</dbReference>
<dbReference type="PRINTS" id="PR00344">
    <property type="entry name" value="BCTRLSENSOR"/>
</dbReference>
<gene>
    <name evidence="11" type="ORF">QNI16_17850</name>
</gene>
<dbReference type="GO" id="GO:0030295">
    <property type="term" value="F:protein kinase activator activity"/>
    <property type="evidence" value="ECO:0007669"/>
    <property type="project" value="TreeGrafter"/>
</dbReference>
<sequence>MLSNIKLPLGSENPSRFVQEREKEFLGNIAWFCLAVLILASLPAIYYQVWIVLFAPCSFVFFLGIVLYLTRKGLIIVAGNVLSFITSLFLFLICWMEGKTTGAHLYFLPLIVVIPYLIDCNNNTQLILHILHPTIHALWINFGDIPPRLPQISAEVQDLYTIFNFGFVVFLCQFFAYLIISHNTESTYQLRTSEKMLRTQNEELVKINQELDRFVYSISHELRAPLASAIGLGNLIREEQDVDEIQKYNDIMVQNLMRLDLLMGDILKYSRNARYEIRRDPIEFEKEIEESIRQYQYLHAGVEIRTNIQQSTDFFTDRYRFRIVLNNLISNAFRYQNPYQSPKEMHIACQVDDKRALLKVRDNGVGIAVEDQTRIFEMFYRAGNQMPHVKPGSGLGLYIAKESIQKMSGHINVVSQIGEFTEFTVEIPSMQPVG</sequence>
<dbReference type="CDD" id="cd00082">
    <property type="entry name" value="HisKA"/>
    <property type="match status" value="1"/>
</dbReference>
<feature type="transmembrane region" description="Helical" evidence="9">
    <location>
        <begin position="102"/>
        <end position="118"/>
    </location>
</feature>
<dbReference type="PANTHER" id="PTHR42878:SF7">
    <property type="entry name" value="SENSOR HISTIDINE KINASE GLRK"/>
    <property type="match status" value="1"/>
</dbReference>
<feature type="transmembrane region" description="Helical" evidence="9">
    <location>
        <begin position="49"/>
        <end position="69"/>
    </location>
</feature>
<evidence type="ECO:0000256" key="3">
    <source>
        <dbReference type="ARBA" id="ARBA00022553"/>
    </source>
</evidence>
<dbReference type="InterPro" id="IPR036890">
    <property type="entry name" value="HATPase_C_sf"/>
</dbReference>
<feature type="transmembrane region" description="Helical" evidence="9">
    <location>
        <begin position="75"/>
        <end position="95"/>
    </location>
</feature>
<dbReference type="InterPro" id="IPR036097">
    <property type="entry name" value="HisK_dim/P_sf"/>
</dbReference>
<evidence type="ECO:0000256" key="1">
    <source>
        <dbReference type="ARBA" id="ARBA00000085"/>
    </source>
</evidence>
<dbReference type="InterPro" id="IPR004358">
    <property type="entry name" value="Sig_transdc_His_kin-like_C"/>
</dbReference>
<dbReference type="InterPro" id="IPR003594">
    <property type="entry name" value="HATPase_dom"/>
</dbReference>
<evidence type="ECO:0000256" key="2">
    <source>
        <dbReference type="ARBA" id="ARBA00012438"/>
    </source>
</evidence>
<name>A0AAE3UA37_9BACT</name>
<dbReference type="GO" id="GO:0005524">
    <property type="term" value="F:ATP binding"/>
    <property type="evidence" value="ECO:0007669"/>
    <property type="project" value="UniProtKB-KW"/>
</dbReference>
<keyword evidence="9" id="KW-0812">Transmembrane</keyword>
<organism evidence="11 12">
    <name type="scientific">Xanthocytophaga flava</name>
    <dbReference type="NCBI Taxonomy" id="3048013"/>
    <lineage>
        <taxon>Bacteria</taxon>
        <taxon>Pseudomonadati</taxon>
        <taxon>Bacteroidota</taxon>
        <taxon>Cytophagia</taxon>
        <taxon>Cytophagales</taxon>
        <taxon>Rhodocytophagaceae</taxon>
        <taxon>Xanthocytophaga</taxon>
    </lineage>
</organism>
<keyword evidence="7" id="KW-0067">ATP-binding</keyword>
<protein>
    <recommendedName>
        <fullName evidence="2">histidine kinase</fullName>
        <ecNumber evidence="2">2.7.13.3</ecNumber>
    </recommendedName>
</protein>
<reference evidence="11" key="1">
    <citation type="submission" date="2023-05" db="EMBL/GenBank/DDBJ databases">
        <authorList>
            <person name="Zhang X."/>
        </authorList>
    </citation>
    <scope>NUCLEOTIDE SEQUENCE</scope>
    <source>
        <strain evidence="11">YF14B1</strain>
    </source>
</reference>
<dbReference type="EMBL" id="JASJOS010000007">
    <property type="protein sequence ID" value="MDJ1482374.1"/>
    <property type="molecule type" value="Genomic_DNA"/>
</dbReference>
<evidence type="ECO:0000256" key="5">
    <source>
        <dbReference type="ARBA" id="ARBA00022741"/>
    </source>
</evidence>
<keyword evidence="4" id="KW-0808">Transferase</keyword>
<evidence type="ECO:0000259" key="10">
    <source>
        <dbReference type="PROSITE" id="PS50109"/>
    </source>
</evidence>
<keyword evidence="9" id="KW-0472">Membrane</keyword>
<keyword evidence="8" id="KW-0902">Two-component regulatory system</keyword>
<keyword evidence="5" id="KW-0547">Nucleotide-binding</keyword>
<evidence type="ECO:0000256" key="9">
    <source>
        <dbReference type="SAM" id="Phobius"/>
    </source>
</evidence>
<evidence type="ECO:0000313" key="11">
    <source>
        <dbReference type="EMBL" id="MDJ1482374.1"/>
    </source>
</evidence>
<evidence type="ECO:0000256" key="8">
    <source>
        <dbReference type="ARBA" id="ARBA00023012"/>
    </source>
</evidence>
<dbReference type="SUPFAM" id="SSF55874">
    <property type="entry name" value="ATPase domain of HSP90 chaperone/DNA topoisomerase II/histidine kinase"/>
    <property type="match status" value="1"/>
</dbReference>
<dbReference type="EC" id="2.7.13.3" evidence="2"/>
<keyword evidence="6 11" id="KW-0418">Kinase</keyword>
<feature type="transmembrane region" description="Helical" evidence="9">
    <location>
        <begin position="25"/>
        <end position="42"/>
    </location>
</feature>
<evidence type="ECO:0000313" key="12">
    <source>
        <dbReference type="Proteomes" id="UP001241110"/>
    </source>
</evidence>
<dbReference type="InterPro" id="IPR050351">
    <property type="entry name" value="BphY/WalK/GraS-like"/>
</dbReference>
<comment type="caution">
    <text evidence="11">The sequence shown here is derived from an EMBL/GenBank/DDBJ whole genome shotgun (WGS) entry which is preliminary data.</text>
</comment>
<comment type="catalytic activity">
    <reaction evidence="1">
        <text>ATP + protein L-histidine = ADP + protein N-phospho-L-histidine.</text>
        <dbReference type="EC" id="2.7.13.3"/>
    </reaction>
</comment>
<dbReference type="CDD" id="cd00075">
    <property type="entry name" value="HATPase"/>
    <property type="match status" value="1"/>
</dbReference>
<evidence type="ECO:0000256" key="4">
    <source>
        <dbReference type="ARBA" id="ARBA00022679"/>
    </source>
</evidence>
<dbReference type="InterPro" id="IPR005467">
    <property type="entry name" value="His_kinase_dom"/>
</dbReference>
<evidence type="ECO:0000256" key="6">
    <source>
        <dbReference type="ARBA" id="ARBA00022777"/>
    </source>
</evidence>
<dbReference type="SMART" id="SM00387">
    <property type="entry name" value="HATPase_c"/>
    <property type="match status" value="1"/>
</dbReference>
<dbReference type="GO" id="GO:0000156">
    <property type="term" value="F:phosphorelay response regulator activity"/>
    <property type="evidence" value="ECO:0007669"/>
    <property type="project" value="TreeGrafter"/>
</dbReference>
<keyword evidence="3" id="KW-0597">Phosphoprotein</keyword>
<dbReference type="GO" id="GO:0000155">
    <property type="term" value="F:phosphorelay sensor kinase activity"/>
    <property type="evidence" value="ECO:0007669"/>
    <property type="project" value="InterPro"/>
</dbReference>
<dbReference type="Pfam" id="PF00512">
    <property type="entry name" value="HisKA"/>
    <property type="match status" value="1"/>
</dbReference>
<dbReference type="PANTHER" id="PTHR42878">
    <property type="entry name" value="TWO-COMPONENT HISTIDINE KINASE"/>
    <property type="match status" value="1"/>
</dbReference>